<evidence type="ECO:0000256" key="2">
    <source>
        <dbReference type="ARBA" id="ARBA00008711"/>
    </source>
</evidence>
<dbReference type="InterPro" id="IPR001497">
    <property type="entry name" value="MethylDNA_cys_MeTrfase_AS"/>
</dbReference>
<dbReference type="AlphaFoldDB" id="A0A517NVQ3"/>
<name>A0A517NVQ3_9BACT</name>
<evidence type="ECO:0000259" key="9">
    <source>
        <dbReference type="Pfam" id="PF01035"/>
    </source>
</evidence>
<dbReference type="OrthoDB" id="9783680at2"/>
<dbReference type="GO" id="GO:0006281">
    <property type="term" value="P:DNA repair"/>
    <property type="evidence" value="ECO:0007669"/>
    <property type="project" value="UniProtKB-KW"/>
</dbReference>
<evidence type="ECO:0000256" key="1">
    <source>
        <dbReference type="ARBA" id="ARBA00001286"/>
    </source>
</evidence>
<dbReference type="InterPro" id="IPR036388">
    <property type="entry name" value="WH-like_DNA-bd_sf"/>
</dbReference>
<keyword evidence="6" id="KW-0227">DNA damage</keyword>
<dbReference type="InterPro" id="IPR036217">
    <property type="entry name" value="MethylDNA_cys_MeTrfase_DNAb"/>
</dbReference>
<dbReference type="PANTHER" id="PTHR10815:SF5">
    <property type="entry name" value="METHYLATED-DNA--PROTEIN-CYSTEINE METHYLTRANSFERASE"/>
    <property type="match status" value="1"/>
</dbReference>
<keyword evidence="11" id="KW-1185">Reference proteome</keyword>
<dbReference type="GO" id="GO:0032259">
    <property type="term" value="P:methylation"/>
    <property type="evidence" value="ECO:0007669"/>
    <property type="project" value="UniProtKB-KW"/>
</dbReference>
<dbReference type="NCBIfam" id="TIGR00589">
    <property type="entry name" value="ogt"/>
    <property type="match status" value="1"/>
</dbReference>
<sequence>MLITRRHSTALGSVSSTWTAKGLYSVAIGDDPSRLTDRRDANDSSVDPWEFDESVIDTFDRHIVDYCRTGQGTFDEVVVDPAGWTPFMQRVYQCCRQIQPGDTMTYKQLAAAAGNEKASRAVGAAMSRNRILLVIPCHRVLAANGQLRGFSAPGGLATKQSLLDLENCVESQPLFAADTATMQAT</sequence>
<keyword evidence="7" id="KW-0234">DNA repair</keyword>
<dbReference type="CDD" id="cd06445">
    <property type="entry name" value="ATase"/>
    <property type="match status" value="1"/>
</dbReference>
<comment type="catalytic activity">
    <reaction evidence="8">
        <text>a 6-O-methyl-2'-deoxyguanosine in DNA + L-cysteinyl-[protein] = S-methyl-L-cysteinyl-[protein] + a 2'-deoxyguanosine in DNA</text>
        <dbReference type="Rhea" id="RHEA:24000"/>
        <dbReference type="Rhea" id="RHEA-COMP:10131"/>
        <dbReference type="Rhea" id="RHEA-COMP:10132"/>
        <dbReference type="Rhea" id="RHEA-COMP:11367"/>
        <dbReference type="Rhea" id="RHEA-COMP:11368"/>
        <dbReference type="ChEBI" id="CHEBI:29950"/>
        <dbReference type="ChEBI" id="CHEBI:82612"/>
        <dbReference type="ChEBI" id="CHEBI:85445"/>
        <dbReference type="ChEBI" id="CHEBI:85448"/>
        <dbReference type="EC" id="2.1.1.63"/>
    </reaction>
</comment>
<comment type="catalytic activity">
    <reaction evidence="1">
        <text>a 4-O-methyl-thymidine in DNA + L-cysteinyl-[protein] = a thymidine in DNA + S-methyl-L-cysteinyl-[protein]</text>
        <dbReference type="Rhea" id="RHEA:53428"/>
        <dbReference type="Rhea" id="RHEA-COMP:10131"/>
        <dbReference type="Rhea" id="RHEA-COMP:10132"/>
        <dbReference type="Rhea" id="RHEA-COMP:13555"/>
        <dbReference type="Rhea" id="RHEA-COMP:13556"/>
        <dbReference type="ChEBI" id="CHEBI:29950"/>
        <dbReference type="ChEBI" id="CHEBI:82612"/>
        <dbReference type="ChEBI" id="CHEBI:137386"/>
        <dbReference type="ChEBI" id="CHEBI:137387"/>
        <dbReference type="EC" id="2.1.1.63"/>
    </reaction>
</comment>
<dbReference type="GO" id="GO:0003908">
    <property type="term" value="F:methylated-DNA-[protein]-cysteine S-methyltransferase activity"/>
    <property type="evidence" value="ECO:0007669"/>
    <property type="project" value="UniProtKB-EC"/>
</dbReference>
<dbReference type="PANTHER" id="PTHR10815">
    <property type="entry name" value="METHYLATED-DNA--PROTEIN-CYSTEINE METHYLTRANSFERASE"/>
    <property type="match status" value="1"/>
</dbReference>
<proteinExistence type="inferred from homology"/>
<dbReference type="SUPFAM" id="SSF46767">
    <property type="entry name" value="Methylated DNA-protein cysteine methyltransferase, C-terminal domain"/>
    <property type="match status" value="1"/>
</dbReference>
<evidence type="ECO:0000256" key="8">
    <source>
        <dbReference type="ARBA" id="ARBA00049348"/>
    </source>
</evidence>
<accession>A0A517NVQ3</accession>
<evidence type="ECO:0000256" key="5">
    <source>
        <dbReference type="ARBA" id="ARBA00022679"/>
    </source>
</evidence>
<dbReference type="Proteomes" id="UP000319817">
    <property type="component" value="Chromosome"/>
</dbReference>
<dbReference type="InterPro" id="IPR014048">
    <property type="entry name" value="MethylDNA_cys_MeTrfase_DNA-bd"/>
</dbReference>
<evidence type="ECO:0000256" key="6">
    <source>
        <dbReference type="ARBA" id="ARBA00022763"/>
    </source>
</evidence>
<reference evidence="10 11" key="1">
    <citation type="submission" date="2019-02" db="EMBL/GenBank/DDBJ databases">
        <title>Deep-cultivation of Planctomycetes and their phenomic and genomic characterization uncovers novel biology.</title>
        <authorList>
            <person name="Wiegand S."/>
            <person name="Jogler M."/>
            <person name="Boedeker C."/>
            <person name="Pinto D."/>
            <person name="Vollmers J."/>
            <person name="Rivas-Marin E."/>
            <person name="Kohn T."/>
            <person name="Peeters S.H."/>
            <person name="Heuer A."/>
            <person name="Rast P."/>
            <person name="Oberbeckmann S."/>
            <person name="Bunk B."/>
            <person name="Jeske O."/>
            <person name="Meyerdierks A."/>
            <person name="Storesund J.E."/>
            <person name="Kallscheuer N."/>
            <person name="Luecker S."/>
            <person name="Lage O.M."/>
            <person name="Pohl T."/>
            <person name="Merkel B.J."/>
            <person name="Hornburger P."/>
            <person name="Mueller R.-W."/>
            <person name="Bruemmer F."/>
            <person name="Labrenz M."/>
            <person name="Spormann A.M."/>
            <person name="Op den Camp H."/>
            <person name="Overmann J."/>
            <person name="Amann R."/>
            <person name="Jetten M.S.M."/>
            <person name="Mascher T."/>
            <person name="Medema M.H."/>
            <person name="Devos D.P."/>
            <person name="Kaster A.-K."/>
            <person name="Ovreas L."/>
            <person name="Rohde M."/>
            <person name="Galperin M.Y."/>
            <person name="Jogler C."/>
        </authorList>
    </citation>
    <scope>NUCLEOTIDE SEQUENCE [LARGE SCALE GENOMIC DNA]</scope>
    <source>
        <strain evidence="10 11">K23_9</strain>
    </source>
</reference>
<organism evidence="10 11">
    <name type="scientific">Stieleria marina</name>
    <dbReference type="NCBI Taxonomy" id="1930275"/>
    <lineage>
        <taxon>Bacteria</taxon>
        <taxon>Pseudomonadati</taxon>
        <taxon>Planctomycetota</taxon>
        <taxon>Planctomycetia</taxon>
        <taxon>Pirellulales</taxon>
        <taxon>Pirellulaceae</taxon>
        <taxon>Stieleria</taxon>
    </lineage>
</organism>
<dbReference type="EMBL" id="CP036526">
    <property type="protein sequence ID" value="QDT11203.1"/>
    <property type="molecule type" value="Genomic_DNA"/>
</dbReference>
<evidence type="ECO:0000256" key="4">
    <source>
        <dbReference type="ARBA" id="ARBA00022603"/>
    </source>
</evidence>
<keyword evidence="4 10" id="KW-0489">Methyltransferase</keyword>
<comment type="similarity">
    <text evidence="2">Belongs to the MGMT family.</text>
</comment>
<evidence type="ECO:0000313" key="11">
    <source>
        <dbReference type="Proteomes" id="UP000319817"/>
    </source>
</evidence>
<evidence type="ECO:0000313" key="10">
    <source>
        <dbReference type="EMBL" id="QDT11203.1"/>
    </source>
</evidence>
<dbReference type="EC" id="2.1.1.63" evidence="3"/>
<dbReference type="FunFam" id="1.10.10.10:FF:000214">
    <property type="entry name" value="Methylated-DNA--protein-cysteine methyltransferase"/>
    <property type="match status" value="1"/>
</dbReference>
<dbReference type="PROSITE" id="PS00374">
    <property type="entry name" value="MGMT"/>
    <property type="match status" value="1"/>
</dbReference>
<dbReference type="RefSeq" id="WP_145419064.1">
    <property type="nucleotide sequence ID" value="NZ_CP036526.1"/>
</dbReference>
<protein>
    <recommendedName>
        <fullName evidence="3">methylated-DNA--[protein]-cysteine S-methyltransferase</fullName>
        <ecNumber evidence="3">2.1.1.63</ecNumber>
    </recommendedName>
</protein>
<dbReference type="Gene3D" id="1.10.10.10">
    <property type="entry name" value="Winged helix-like DNA-binding domain superfamily/Winged helix DNA-binding domain"/>
    <property type="match status" value="1"/>
</dbReference>
<evidence type="ECO:0000256" key="3">
    <source>
        <dbReference type="ARBA" id="ARBA00011918"/>
    </source>
</evidence>
<keyword evidence="5 10" id="KW-0808">Transferase</keyword>
<feature type="domain" description="Methylated-DNA-[protein]-cysteine S-methyltransferase DNA binding" evidence="9">
    <location>
        <begin position="86"/>
        <end position="167"/>
    </location>
</feature>
<evidence type="ECO:0000256" key="7">
    <source>
        <dbReference type="ARBA" id="ARBA00023204"/>
    </source>
</evidence>
<dbReference type="Pfam" id="PF01035">
    <property type="entry name" value="DNA_binding_1"/>
    <property type="match status" value="1"/>
</dbReference>
<gene>
    <name evidence="10" type="primary">ogt</name>
    <name evidence="10" type="ORF">K239x_31970</name>
</gene>